<keyword evidence="4 7" id="KW-1133">Transmembrane helix</keyword>
<dbReference type="AlphaFoldDB" id="A0A2P8E139"/>
<evidence type="ECO:0000256" key="1">
    <source>
        <dbReference type="ARBA" id="ARBA00004370"/>
    </source>
</evidence>
<dbReference type="InterPro" id="IPR001757">
    <property type="entry name" value="P_typ_ATPase"/>
</dbReference>
<evidence type="ECO:0000256" key="7">
    <source>
        <dbReference type="SAM" id="Phobius"/>
    </source>
</evidence>
<evidence type="ECO:0000256" key="5">
    <source>
        <dbReference type="ARBA" id="ARBA00023136"/>
    </source>
</evidence>
<dbReference type="Gene3D" id="3.40.1110.10">
    <property type="entry name" value="Calcium-transporting ATPase, cytoplasmic domain N"/>
    <property type="match status" value="1"/>
</dbReference>
<dbReference type="PRINTS" id="PR00119">
    <property type="entry name" value="CATATPASE"/>
</dbReference>
<sequence length="232" mass="24476">MRAEDEGDTVVFVGWDGATRGVLVVADIVDETAARAVAELRDLGLNPVLLTGDDESPPWSVAEQVGIDEIVPEMLPAGQLEPVAHLHERGAVVSMVGDGVNDTAALAGSDLGLSIGTCPDVVPEEQDVTLVRGDLRTAAEAVRLFRRILSIVKANEFWAFAVHFAALPLAATGMLSPLAAVAVTAMSAVVVVVNSLRLRWFRASAPLTFRCSSRARPRPPTSPVGQRPKIGA</sequence>
<dbReference type="InterPro" id="IPR023214">
    <property type="entry name" value="HAD_sf"/>
</dbReference>
<organism evidence="8 9">
    <name type="scientific">Haloactinopolyspora alba</name>
    <dbReference type="NCBI Taxonomy" id="648780"/>
    <lineage>
        <taxon>Bacteria</taxon>
        <taxon>Bacillati</taxon>
        <taxon>Actinomycetota</taxon>
        <taxon>Actinomycetes</taxon>
        <taxon>Jiangellales</taxon>
        <taxon>Jiangellaceae</taxon>
        <taxon>Haloactinopolyspora</taxon>
    </lineage>
</organism>
<evidence type="ECO:0000313" key="9">
    <source>
        <dbReference type="Proteomes" id="UP000243528"/>
    </source>
</evidence>
<comment type="caution">
    <text evidence="8">The sequence shown here is derived from an EMBL/GenBank/DDBJ whole genome shotgun (WGS) entry which is preliminary data.</text>
</comment>
<dbReference type="GO" id="GO:0016887">
    <property type="term" value="F:ATP hydrolysis activity"/>
    <property type="evidence" value="ECO:0007669"/>
    <property type="project" value="InterPro"/>
</dbReference>
<protein>
    <submittedName>
        <fullName evidence="8">P-type E1-E2 ATPase</fullName>
    </submittedName>
</protein>
<gene>
    <name evidence="8" type="ORF">CLV30_108113</name>
</gene>
<feature type="region of interest" description="Disordered" evidence="6">
    <location>
        <begin position="212"/>
        <end position="232"/>
    </location>
</feature>
<dbReference type="Gene3D" id="3.40.50.1000">
    <property type="entry name" value="HAD superfamily/HAD-like"/>
    <property type="match status" value="1"/>
</dbReference>
<dbReference type="GO" id="GO:0005507">
    <property type="term" value="F:copper ion binding"/>
    <property type="evidence" value="ECO:0007669"/>
    <property type="project" value="TreeGrafter"/>
</dbReference>
<feature type="transmembrane region" description="Helical" evidence="7">
    <location>
        <begin position="177"/>
        <end position="196"/>
    </location>
</feature>
<evidence type="ECO:0000256" key="6">
    <source>
        <dbReference type="SAM" id="MobiDB-lite"/>
    </source>
</evidence>
<keyword evidence="9" id="KW-1185">Reference proteome</keyword>
<dbReference type="EMBL" id="PYGE01000008">
    <property type="protein sequence ID" value="PSL03201.1"/>
    <property type="molecule type" value="Genomic_DNA"/>
</dbReference>
<dbReference type="PANTHER" id="PTHR43520:SF8">
    <property type="entry name" value="P-TYPE CU(+) TRANSPORTER"/>
    <property type="match status" value="1"/>
</dbReference>
<dbReference type="RefSeq" id="WP_165358543.1">
    <property type="nucleotide sequence ID" value="NZ_ML142902.1"/>
</dbReference>
<keyword evidence="5 7" id="KW-0472">Membrane</keyword>
<reference evidence="8 9" key="1">
    <citation type="submission" date="2018-03" db="EMBL/GenBank/DDBJ databases">
        <title>Genomic Encyclopedia of Archaeal and Bacterial Type Strains, Phase II (KMG-II): from individual species to whole genera.</title>
        <authorList>
            <person name="Goeker M."/>
        </authorList>
    </citation>
    <scope>NUCLEOTIDE SEQUENCE [LARGE SCALE GENOMIC DNA]</scope>
    <source>
        <strain evidence="8 9">DSM 45211</strain>
    </source>
</reference>
<proteinExistence type="predicted"/>
<keyword evidence="2 7" id="KW-0812">Transmembrane</keyword>
<dbReference type="GO" id="GO:0055070">
    <property type="term" value="P:copper ion homeostasis"/>
    <property type="evidence" value="ECO:0007669"/>
    <property type="project" value="TreeGrafter"/>
</dbReference>
<dbReference type="GO" id="GO:0043682">
    <property type="term" value="F:P-type divalent copper transporter activity"/>
    <property type="evidence" value="ECO:0007669"/>
    <property type="project" value="TreeGrafter"/>
</dbReference>
<evidence type="ECO:0000256" key="2">
    <source>
        <dbReference type="ARBA" id="ARBA00022692"/>
    </source>
</evidence>
<evidence type="ECO:0000313" key="8">
    <source>
        <dbReference type="EMBL" id="PSL03201.1"/>
    </source>
</evidence>
<dbReference type="SUPFAM" id="SSF56784">
    <property type="entry name" value="HAD-like"/>
    <property type="match status" value="1"/>
</dbReference>
<name>A0A2P8E139_9ACTN</name>
<dbReference type="InterPro" id="IPR036412">
    <property type="entry name" value="HAD-like_sf"/>
</dbReference>
<dbReference type="PANTHER" id="PTHR43520">
    <property type="entry name" value="ATP7, ISOFORM B"/>
    <property type="match status" value="1"/>
</dbReference>
<evidence type="ECO:0000256" key="4">
    <source>
        <dbReference type="ARBA" id="ARBA00022989"/>
    </source>
</evidence>
<evidence type="ECO:0000256" key="3">
    <source>
        <dbReference type="ARBA" id="ARBA00022967"/>
    </source>
</evidence>
<dbReference type="Proteomes" id="UP000243528">
    <property type="component" value="Unassembled WGS sequence"/>
</dbReference>
<dbReference type="InterPro" id="IPR023299">
    <property type="entry name" value="ATPase_P-typ_cyto_dom_N"/>
</dbReference>
<dbReference type="Pfam" id="PF00702">
    <property type="entry name" value="Hydrolase"/>
    <property type="match status" value="1"/>
</dbReference>
<dbReference type="NCBIfam" id="TIGR01494">
    <property type="entry name" value="ATPase_P-type"/>
    <property type="match status" value="1"/>
</dbReference>
<dbReference type="GO" id="GO:0016020">
    <property type="term" value="C:membrane"/>
    <property type="evidence" value="ECO:0007669"/>
    <property type="project" value="UniProtKB-SubCell"/>
</dbReference>
<accession>A0A2P8E139</accession>
<keyword evidence="3" id="KW-1278">Translocase</keyword>
<comment type="subcellular location">
    <subcellularLocation>
        <location evidence="1">Membrane</location>
    </subcellularLocation>
</comment>
<dbReference type="GO" id="GO:0005524">
    <property type="term" value="F:ATP binding"/>
    <property type="evidence" value="ECO:0007669"/>
    <property type="project" value="InterPro"/>
</dbReference>